<dbReference type="EMBL" id="ML996082">
    <property type="protein sequence ID" value="KAF2156109.1"/>
    <property type="molecule type" value="Genomic_DNA"/>
</dbReference>
<evidence type="ECO:0000256" key="1">
    <source>
        <dbReference type="SAM" id="MobiDB-lite"/>
    </source>
</evidence>
<evidence type="ECO:0000313" key="2">
    <source>
        <dbReference type="EMBL" id="KAF2156109.1"/>
    </source>
</evidence>
<gene>
    <name evidence="2" type="ORF">K461DRAFT_89828</name>
</gene>
<keyword evidence="3" id="KW-1185">Reference proteome</keyword>
<accession>A0A9P4JC30</accession>
<proteinExistence type="predicted"/>
<organism evidence="2 3">
    <name type="scientific">Myriangium duriaei CBS 260.36</name>
    <dbReference type="NCBI Taxonomy" id="1168546"/>
    <lineage>
        <taxon>Eukaryota</taxon>
        <taxon>Fungi</taxon>
        <taxon>Dikarya</taxon>
        <taxon>Ascomycota</taxon>
        <taxon>Pezizomycotina</taxon>
        <taxon>Dothideomycetes</taxon>
        <taxon>Dothideomycetidae</taxon>
        <taxon>Myriangiales</taxon>
        <taxon>Myriangiaceae</taxon>
        <taxon>Myriangium</taxon>
    </lineage>
</organism>
<feature type="region of interest" description="Disordered" evidence="1">
    <location>
        <begin position="150"/>
        <end position="225"/>
    </location>
</feature>
<dbReference type="Proteomes" id="UP000799439">
    <property type="component" value="Unassembled WGS sequence"/>
</dbReference>
<dbReference type="AlphaFoldDB" id="A0A9P4JC30"/>
<evidence type="ECO:0000313" key="3">
    <source>
        <dbReference type="Proteomes" id="UP000799439"/>
    </source>
</evidence>
<name>A0A9P4JC30_9PEZI</name>
<protein>
    <submittedName>
        <fullName evidence="2">Uncharacterized protein</fullName>
    </submittedName>
</protein>
<feature type="compositionally biased region" description="Basic residues" evidence="1">
    <location>
        <begin position="179"/>
        <end position="200"/>
    </location>
</feature>
<comment type="caution">
    <text evidence="2">The sequence shown here is derived from an EMBL/GenBank/DDBJ whole genome shotgun (WGS) entry which is preliminary data.</text>
</comment>
<sequence length="225" mass="25285">MRLCPSFNLDLVHPIHSRLSAILCNLVRSFCSTRCSAGIMRAPGHESRPSDTGLLQGRTVGGHYISPSRALGIPGHELQLSIVEGIPRSDCLSTPRELRGEGKGVSRLPRAFHNLRSKSKAHQIHSYLLESPLLGVATLSIQTKHQNAIHHQCRPPLRPGRCQRLPHRRGRRGQSPLHYIHHSAPHPHRHRGRIHRHRDRQRQLPRLPAALHQPLRPRGAGHLCS</sequence>
<reference evidence="2" key="1">
    <citation type="journal article" date="2020" name="Stud. Mycol.">
        <title>101 Dothideomycetes genomes: a test case for predicting lifestyles and emergence of pathogens.</title>
        <authorList>
            <person name="Haridas S."/>
            <person name="Albert R."/>
            <person name="Binder M."/>
            <person name="Bloem J."/>
            <person name="Labutti K."/>
            <person name="Salamov A."/>
            <person name="Andreopoulos B."/>
            <person name="Baker S."/>
            <person name="Barry K."/>
            <person name="Bills G."/>
            <person name="Bluhm B."/>
            <person name="Cannon C."/>
            <person name="Castanera R."/>
            <person name="Culley D."/>
            <person name="Daum C."/>
            <person name="Ezra D."/>
            <person name="Gonzalez J."/>
            <person name="Henrissat B."/>
            <person name="Kuo A."/>
            <person name="Liang C."/>
            <person name="Lipzen A."/>
            <person name="Lutzoni F."/>
            <person name="Magnuson J."/>
            <person name="Mondo S."/>
            <person name="Nolan M."/>
            <person name="Ohm R."/>
            <person name="Pangilinan J."/>
            <person name="Park H.-J."/>
            <person name="Ramirez L."/>
            <person name="Alfaro M."/>
            <person name="Sun H."/>
            <person name="Tritt A."/>
            <person name="Yoshinaga Y."/>
            <person name="Zwiers L.-H."/>
            <person name="Turgeon B."/>
            <person name="Goodwin S."/>
            <person name="Spatafora J."/>
            <person name="Crous P."/>
            <person name="Grigoriev I."/>
        </authorList>
    </citation>
    <scope>NUCLEOTIDE SEQUENCE</scope>
    <source>
        <strain evidence="2">CBS 260.36</strain>
    </source>
</reference>